<name>A0A8X6F349_TRICU</name>
<protein>
    <submittedName>
        <fullName evidence="1">Uncharacterized protein</fullName>
    </submittedName>
</protein>
<comment type="caution">
    <text evidence="1">The sequence shown here is derived from an EMBL/GenBank/DDBJ whole genome shotgun (WGS) entry which is preliminary data.</text>
</comment>
<dbReference type="EMBL" id="BMAO01020635">
    <property type="protein sequence ID" value="GFQ68827.1"/>
    <property type="molecule type" value="Genomic_DNA"/>
</dbReference>
<evidence type="ECO:0000313" key="2">
    <source>
        <dbReference type="Proteomes" id="UP000887116"/>
    </source>
</evidence>
<sequence length="110" mass="12712">MHPRGASIPQGRKPSLHVIKASLSTSQQHLPQPHSLKNTPYCFTAPNYISLTPEESLELFWETSTTPHLILNAHTAHLFTILHHGDWYIPVRPSPKQYRNPRRATYYRPH</sequence>
<proteinExistence type="predicted"/>
<gene>
    <name evidence="1" type="ORF">TNCT_285071</name>
</gene>
<organism evidence="1 2">
    <name type="scientific">Trichonephila clavata</name>
    <name type="common">Joro spider</name>
    <name type="synonym">Nephila clavata</name>
    <dbReference type="NCBI Taxonomy" id="2740835"/>
    <lineage>
        <taxon>Eukaryota</taxon>
        <taxon>Metazoa</taxon>
        <taxon>Ecdysozoa</taxon>
        <taxon>Arthropoda</taxon>
        <taxon>Chelicerata</taxon>
        <taxon>Arachnida</taxon>
        <taxon>Araneae</taxon>
        <taxon>Araneomorphae</taxon>
        <taxon>Entelegynae</taxon>
        <taxon>Araneoidea</taxon>
        <taxon>Nephilidae</taxon>
        <taxon>Trichonephila</taxon>
    </lineage>
</organism>
<dbReference type="AlphaFoldDB" id="A0A8X6F349"/>
<keyword evidence="2" id="KW-1185">Reference proteome</keyword>
<dbReference type="Proteomes" id="UP000887116">
    <property type="component" value="Unassembled WGS sequence"/>
</dbReference>
<evidence type="ECO:0000313" key="1">
    <source>
        <dbReference type="EMBL" id="GFQ68827.1"/>
    </source>
</evidence>
<reference evidence="1" key="1">
    <citation type="submission" date="2020-07" db="EMBL/GenBank/DDBJ databases">
        <title>Multicomponent nature underlies the extraordinary mechanical properties of spider dragline silk.</title>
        <authorList>
            <person name="Kono N."/>
            <person name="Nakamura H."/>
            <person name="Mori M."/>
            <person name="Yoshida Y."/>
            <person name="Ohtoshi R."/>
            <person name="Malay A.D."/>
            <person name="Moran D.A.P."/>
            <person name="Tomita M."/>
            <person name="Numata K."/>
            <person name="Arakawa K."/>
        </authorList>
    </citation>
    <scope>NUCLEOTIDE SEQUENCE</scope>
</reference>
<accession>A0A8X6F349</accession>